<gene>
    <name evidence="6" type="ORF">LCGC14_0023130</name>
</gene>
<evidence type="ECO:0008006" key="7">
    <source>
        <dbReference type="Google" id="ProtNLM"/>
    </source>
</evidence>
<feature type="transmembrane region" description="Helical" evidence="5">
    <location>
        <begin position="117"/>
        <end position="140"/>
    </location>
</feature>
<evidence type="ECO:0000256" key="2">
    <source>
        <dbReference type="ARBA" id="ARBA00022692"/>
    </source>
</evidence>
<keyword evidence="3 5" id="KW-1133">Transmembrane helix</keyword>
<name>A0A0F9W3C1_9ZZZZ</name>
<keyword evidence="4 5" id="KW-0472">Membrane</keyword>
<organism evidence="6">
    <name type="scientific">marine sediment metagenome</name>
    <dbReference type="NCBI Taxonomy" id="412755"/>
    <lineage>
        <taxon>unclassified sequences</taxon>
        <taxon>metagenomes</taxon>
        <taxon>ecological metagenomes</taxon>
    </lineage>
</organism>
<comment type="subcellular location">
    <subcellularLocation>
        <location evidence="1">Endomembrane system</location>
        <topology evidence="1">Multi-pass membrane protein</topology>
    </subcellularLocation>
</comment>
<evidence type="ECO:0000256" key="1">
    <source>
        <dbReference type="ARBA" id="ARBA00004127"/>
    </source>
</evidence>
<dbReference type="PANTHER" id="PTHR31851">
    <property type="entry name" value="FE(2+)/MN(2+) TRANSPORTER PCL1"/>
    <property type="match status" value="1"/>
</dbReference>
<evidence type="ECO:0000313" key="6">
    <source>
        <dbReference type="EMBL" id="KKO10830.1"/>
    </source>
</evidence>
<dbReference type="GO" id="GO:0030026">
    <property type="term" value="P:intracellular manganese ion homeostasis"/>
    <property type="evidence" value="ECO:0007669"/>
    <property type="project" value="InterPro"/>
</dbReference>
<dbReference type="GO" id="GO:0012505">
    <property type="term" value="C:endomembrane system"/>
    <property type="evidence" value="ECO:0007669"/>
    <property type="project" value="UniProtKB-SubCell"/>
</dbReference>
<feature type="transmembrane region" description="Helical" evidence="5">
    <location>
        <begin position="152"/>
        <end position="174"/>
    </location>
</feature>
<dbReference type="GO" id="GO:0005384">
    <property type="term" value="F:manganese ion transmembrane transporter activity"/>
    <property type="evidence" value="ECO:0007669"/>
    <property type="project" value="InterPro"/>
</dbReference>
<dbReference type="AlphaFoldDB" id="A0A0F9W3C1"/>
<evidence type="ECO:0000256" key="5">
    <source>
        <dbReference type="SAM" id="Phobius"/>
    </source>
</evidence>
<keyword evidence="2 5" id="KW-0812">Transmembrane</keyword>
<feature type="transmembrane region" description="Helical" evidence="5">
    <location>
        <begin position="91"/>
        <end position="111"/>
    </location>
</feature>
<dbReference type="EMBL" id="LAZR01000004">
    <property type="protein sequence ID" value="KKO10830.1"/>
    <property type="molecule type" value="Genomic_DNA"/>
</dbReference>
<dbReference type="InterPro" id="IPR008217">
    <property type="entry name" value="Ccc1_fam"/>
</dbReference>
<sequence length="180" mass="18372">MPGTEDSVKSRRFLRHFLPDMVYGANDGLITTFAIVAGVTGAGLSATVVLILGFSSLLADAFSMATSNYLAQRTPAGGESQTSRRHAARHATVTFLGFVVPGLVPLLAYLLPVAGDYRFALAAATTLFMLFLVGVGRGLAASLPALRAGLEMFLVGALAAGVAYGVGALGALLADGGIAL</sequence>
<protein>
    <recommendedName>
        <fullName evidence="7">VIT family protein</fullName>
    </recommendedName>
</protein>
<evidence type="ECO:0000256" key="4">
    <source>
        <dbReference type="ARBA" id="ARBA00023136"/>
    </source>
</evidence>
<comment type="caution">
    <text evidence="6">The sequence shown here is derived from an EMBL/GenBank/DDBJ whole genome shotgun (WGS) entry which is preliminary data.</text>
</comment>
<reference evidence="6" key="1">
    <citation type="journal article" date="2015" name="Nature">
        <title>Complex archaea that bridge the gap between prokaryotes and eukaryotes.</title>
        <authorList>
            <person name="Spang A."/>
            <person name="Saw J.H."/>
            <person name="Jorgensen S.L."/>
            <person name="Zaremba-Niedzwiedzka K."/>
            <person name="Martijn J."/>
            <person name="Lind A.E."/>
            <person name="van Eijk R."/>
            <person name="Schleper C."/>
            <person name="Guy L."/>
            <person name="Ettema T.J."/>
        </authorList>
    </citation>
    <scope>NUCLEOTIDE SEQUENCE</scope>
</reference>
<accession>A0A0F9W3C1</accession>
<feature type="transmembrane region" description="Helical" evidence="5">
    <location>
        <begin position="21"/>
        <end position="42"/>
    </location>
</feature>
<evidence type="ECO:0000256" key="3">
    <source>
        <dbReference type="ARBA" id="ARBA00022989"/>
    </source>
</evidence>
<proteinExistence type="predicted"/>
<dbReference type="Pfam" id="PF01988">
    <property type="entry name" value="VIT1"/>
    <property type="match status" value="2"/>
</dbReference>